<feature type="region of interest" description="Disordered" evidence="1">
    <location>
        <begin position="636"/>
        <end position="679"/>
    </location>
</feature>
<reference evidence="2" key="2">
    <citation type="submission" date="2010-05" db="EMBL/GenBank/DDBJ databases">
        <authorList>
            <person name="Almeida L.G."/>
            <person name="Nicolas M.F."/>
            <person name="Souza R.C."/>
            <person name="Vasconcelos A.T.R."/>
        </authorList>
    </citation>
    <scope>NUCLEOTIDE SEQUENCE</scope>
</reference>
<feature type="compositionally biased region" description="Polar residues" evidence="1">
    <location>
        <begin position="134"/>
        <end position="147"/>
    </location>
</feature>
<gene>
    <name evidence="2" type="ORF">AND_003884</name>
</gene>
<dbReference type="eggNOG" id="ENOG502T87R">
    <property type="taxonomic scope" value="Eukaryota"/>
</dbReference>
<feature type="compositionally biased region" description="Polar residues" evidence="1">
    <location>
        <begin position="317"/>
        <end position="326"/>
    </location>
</feature>
<dbReference type="EMBL" id="ADMH02001026">
    <property type="protein sequence ID" value="ETN64375.1"/>
    <property type="molecule type" value="Genomic_DNA"/>
</dbReference>
<dbReference type="VEuPathDB" id="VectorBase:ADAR2_010244"/>
<proteinExistence type="predicted"/>
<dbReference type="Proteomes" id="UP000000673">
    <property type="component" value="Unassembled WGS sequence"/>
</dbReference>
<feature type="compositionally biased region" description="Basic residues" evidence="1">
    <location>
        <begin position="192"/>
        <end position="231"/>
    </location>
</feature>
<dbReference type="STRING" id="43151.W5JNB1"/>
<organism evidence="2">
    <name type="scientific">Anopheles darlingi</name>
    <name type="common">Mosquito</name>
    <dbReference type="NCBI Taxonomy" id="43151"/>
    <lineage>
        <taxon>Eukaryota</taxon>
        <taxon>Metazoa</taxon>
        <taxon>Ecdysozoa</taxon>
        <taxon>Arthropoda</taxon>
        <taxon>Hexapoda</taxon>
        <taxon>Insecta</taxon>
        <taxon>Pterygota</taxon>
        <taxon>Neoptera</taxon>
        <taxon>Endopterygota</taxon>
        <taxon>Diptera</taxon>
        <taxon>Nematocera</taxon>
        <taxon>Culicoidea</taxon>
        <taxon>Culicidae</taxon>
        <taxon>Anophelinae</taxon>
        <taxon>Anopheles</taxon>
    </lineage>
</organism>
<name>W5JNB1_ANODA</name>
<protein>
    <submittedName>
        <fullName evidence="2 3">Uncharacterized protein</fullName>
    </submittedName>
</protein>
<evidence type="ECO:0000313" key="3">
    <source>
        <dbReference type="EnsemblMetazoa" id="ADAC003884-PA"/>
    </source>
</evidence>
<dbReference type="OMA" id="EAWNIAP"/>
<keyword evidence="4" id="KW-1185">Reference proteome</keyword>
<dbReference type="HOGENOM" id="CLU_392919_0_0_1"/>
<reference evidence="3" key="4">
    <citation type="submission" date="2015-06" db="UniProtKB">
        <authorList>
            <consortium name="EnsemblMetazoa"/>
        </authorList>
    </citation>
    <scope>IDENTIFICATION</scope>
</reference>
<feature type="compositionally biased region" description="Basic residues" evidence="1">
    <location>
        <begin position="174"/>
        <end position="184"/>
    </location>
</feature>
<feature type="region of interest" description="Disordered" evidence="1">
    <location>
        <begin position="292"/>
        <end position="326"/>
    </location>
</feature>
<feature type="compositionally biased region" description="Low complexity" evidence="1">
    <location>
        <begin position="62"/>
        <end position="78"/>
    </location>
</feature>
<evidence type="ECO:0000313" key="4">
    <source>
        <dbReference type="Proteomes" id="UP000000673"/>
    </source>
</evidence>
<feature type="region of interest" description="Disordered" evidence="1">
    <location>
        <begin position="58"/>
        <end position="257"/>
    </location>
</feature>
<accession>W5JNB1</accession>
<dbReference type="VEuPathDB" id="VectorBase:ADAC003884"/>
<dbReference type="EnsemblMetazoa" id="ADAC003884-RA">
    <property type="protein sequence ID" value="ADAC003884-PA"/>
    <property type="gene ID" value="ADAC003884"/>
</dbReference>
<feature type="compositionally biased region" description="Low complexity" evidence="1">
    <location>
        <begin position="94"/>
        <end position="112"/>
    </location>
</feature>
<dbReference type="AlphaFoldDB" id="W5JNB1"/>
<sequence length="702" mass="77922">MASQSMINESADDGLPGEFWNEFLDEVDGVDEDLLQQRHAEMLAREAEHIRRINAAWNTGLQSSSVTVQTQPTATVPARMPSLAPNLSPPTLESTPSTRRISSSSASSSVPSQLRPITVTEAAQTVKEPEKLPNETNGNQATIARSSSNKKRPTRDEDDDSGEETEIRESDKRDRRRSRYHSRSRSPSVESRRRRHRSRSRRRSRSRSRSRRYRSRSRSRRRSRTRSRSRSGSRDSRGRTRNRSDADRSTGPPGAELGMMQTMMTMMMQMIDKSSNQTATASVSIPEALSNLRKSATSSTPEPTFNRGGKGAERTSRQTFSSTETQSVTPAYDVGTELFLKGDINFGEYLALKPSSREDSMVTPNPHVTSCINEAISILGRTETKEQTGKFLYVPPTYNSEITKKDNRSPLIWNTYNVLFRFSSNQREVDLCEPFPNVNTKLKSIIADLGLDEGIIAHQLEQSVKAAKARAALEDSSSHIQAIIAPAGDQPGLGPRGRRHMIERAVQTSGYACGECVERSKRTYVSTGMQTKTNIVRQADAVVQTTNFNREEETRGPSIMLTNMTPNQIELVETIVNYIRQRQITGSVESVSNALRRDSTAPVAMGRELYDSIQLTLGQAAGLANRAANMNGRNMMPQPAAPAPPPPPSVVLPMQAPKPNDPRLGVRGGNYRGFQGSRQMPQVNLVPAGFLYDGPKKNKKRK</sequence>
<feature type="compositionally biased region" description="Basic and acidic residues" evidence="1">
    <location>
        <begin position="232"/>
        <end position="248"/>
    </location>
</feature>
<feature type="compositionally biased region" description="Polar residues" evidence="1">
    <location>
        <begin position="292"/>
        <end position="303"/>
    </location>
</feature>
<feature type="compositionally biased region" description="Pro residues" evidence="1">
    <location>
        <begin position="639"/>
        <end position="650"/>
    </location>
</feature>
<reference evidence="2" key="3">
    <citation type="journal article" date="2013" name="Nucleic Acids Res.">
        <title>The genome of Anopheles darlingi, the main neotropical malaria vector.</title>
        <authorList>
            <person name="Marinotti O."/>
            <person name="Cerqueira G.C."/>
            <person name="de Almeida L.G."/>
            <person name="Ferro M.I."/>
            <person name="Loreto E.L."/>
            <person name="Zaha A."/>
            <person name="Teixeira S.M."/>
            <person name="Wespiser A.R."/>
            <person name="Almeida E Silva A."/>
            <person name="Schlindwein A.D."/>
            <person name="Pacheco A.C."/>
            <person name="Silva A.L."/>
            <person name="Graveley B.R."/>
            <person name="Walenz B.P."/>
            <person name="Lima Bde A."/>
            <person name="Ribeiro C.A."/>
            <person name="Nunes-Silva C.G."/>
            <person name="de Carvalho C.R."/>
            <person name="Soares C.M."/>
            <person name="de Menezes C.B."/>
            <person name="Matiolli C."/>
            <person name="Caffrey D."/>
            <person name="Araujo D.A."/>
            <person name="de Oliveira D.M."/>
            <person name="Golenbock D."/>
            <person name="Grisard E.C."/>
            <person name="Fantinatti-Garboggini F."/>
            <person name="de Carvalho F.M."/>
            <person name="Barcellos F.G."/>
            <person name="Prosdocimi F."/>
            <person name="May G."/>
            <person name="Azevedo Junior G.M."/>
            <person name="Guimaraes G.M."/>
            <person name="Goldman G.H."/>
            <person name="Padilha I.Q."/>
            <person name="Batista Jda S."/>
            <person name="Ferro J.A."/>
            <person name="Ribeiro J.M."/>
            <person name="Fietto J.L."/>
            <person name="Dabbas K.M."/>
            <person name="Cerdeira L."/>
            <person name="Agnez-Lima L.F."/>
            <person name="Brocchi M."/>
            <person name="de Carvalho M.O."/>
            <person name="Teixeira Mde M."/>
            <person name="Diniz Maia Mde M."/>
            <person name="Goldman M.H."/>
            <person name="Cruz Schneider M.P."/>
            <person name="Felipe M.S."/>
            <person name="Hungria M."/>
            <person name="Nicolas M.F."/>
            <person name="Pereira M."/>
            <person name="Montes M.A."/>
            <person name="Cantao M.E."/>
            <person name="Vincentz M."/>
            <person name="Rafael M.S."/>
            <person name="Silverman N."/>
            <person name="Stoco P.H."/>
            <person name="Souza R.C."/>
            <person name="Vicentini R."/>
            <person name="Gazzinelli R.T."/>
            <person name="Neves Rde O."/>
            <person name="Silva R."/>
            <person name="Astolfi-Filho S."/>
            <person name="Maciel T.E."/>
            <person name="Urmenyi T.P."/>
            <person name="Tadei W.P."/>
            <person name="Camargo E.P."/>
            <person name="de Vasconcelos A.T."/>
        </authorList>
    </citation>
    <scope>NUCLEOTIDE SEQUENCE</scope>
</reference>
<evidence type="ECO:0000256" key="1">
    <source>
        <dbReference type="SAM" id="MobiDB-lite"/>
    </source>
</evidence>
<evidence type="ECO:0000313" key="2">
    <source>
        <dbReference type="EMBL" id="ETN64375.1"/>
    </source>
</evidence>
<reference evidence="2 4" key="1">
    <citation type="journal article" date="2010" name="BMC Genomics">
        <title>Combination of measures distinguishes pre-miRNAs from other stem-loops in the genome of the newly sequenced Anopheles darlingi.</title>
        <authorList>
            <person name="Mendes N.D."/>
            <person name="Freitas A.T."/>
            <person name="Vasconcelos A.T."/>
            <person name="Sagot M.F."/>
        </authorList>
    </citation>
    <scope>NUCLEOTIDE SEQUENCE</scope>
</reference>